<reference evidence="1" key="1">
    <citation type="submission" date="2021-01" db="EMBL/GenBank/DDBJ databases">
        <title>Genomic Encyclopedia of Type Strains, Phase IV (KMG-IV): sequencing the most valuable type-strain genomes for metagenomic binning, comparative biology and taxonomic classification.</title>
        <authorList>
            <person name="Goeker M."/>
        </authorList>
    </citation>
    <scope>NUCLEOTIDE SEQUENCE</scope>
    <source>
        <strain evidence="1">DSM 25523</strain>
    </source>
</reference>
<protein>
    <submittedName>
        <fullName evidence="1">DNA-binding GntR family transcriptional regulator</fullName>
    </submittedName>
</protein>
<dbReference type="GO" id="GO:0003677">
    <property type="term" value="F:DNA binding"/>
    <property type="evidence" value="ECO:0007669"/>
    <property type="project" value="UniProtKB-KW"/>
</dbReference>
<dbReference type="Proteomes" id="UP000717624">
    <property type="component" value="Unassembled WGS sequence"/>
</dbReference>
<keyword evidence="1" id="KW-0238">DNA-binding</keyword>
<evidence type="ECO:0000313" key="2">
    <source>
        <dbReference type="Proteomes" id="UP000717624"/>
    </source>
</evidence>
<sequence>MDKNLLFERVKTAIHSSTKTPKYMAVSTVRLASVFDVSPAEIEQGLNELVQEGKLQRGTAEQRPSVTVYMLPA</sequence>
<gene>
    <name evidence="1" type="ORF">JOD01_000535</name>
</gene>
<dbReference type="RefSeq" id="WP_204516655.1">
    <property type="nucleotide sequence ID" value="NZ_BAABIN010000009.1"/>
</dbReference>
<keyword evidence="2" id="KW-1185">Reference proteome</keyword>
<name>A0A939BSY0_9BACL</name>
<proteinExistence type="predicted"/>
<comment type="caution">
    <text evidence="1">The sequence shown here is derived from an EMBL/GenBank/DDBJ whole genome shotgun (WGS) entry which is preliminary data.</text>
</comment>
<dbReference type="AlphaFoldDB" id="A0A939BSY0"/>
<dbReference type="EMBL" id="JAFBEB010000001">
    <property type="protein sequence ID" value="MBM7588949.1"/>
    <property type="molecule type" value="Genomic_DNA"/>
</dbReference>
<evidence type="ECO:0000313" key="1">
    <source>
        <dbReference type="EMBL" id="MBM7588949.1"/>
    </source>
</evidence>
<accession>A0A939BSY0</accession>
<organism evidence="1 2">
    <name type="scientific">Brevibacillus fulvus</name>
    <dbReference type="NCBI Taxonomy" id="1125967"/>
    <lineage>
        <taxon>Bacteria</taxon>
        <taxon>Bacillati</taxon>
        <taxon>Bacillota</taxon>
        <taxon>Bacilli</taxon>
        <taxon>Bacillales</taxon>
        <taxon>Paenibacillaceae</taxon>
        <taxon>Brevibacillus</taxon>
    </lineage>
</organism>